<keyword evidence="5" id="KW-0804">Transcription</keyword>
<dbReference type="GO" id="GO:0000976">
    <property type="term" value="F:transcription cis-regulatory region binding"/>
    <property type="evidence" value="ECO:0007669"/>
    <property type="project" value="TreeGrafter"/>
</dbReference>
<protein>
    <submittedName>
        <fullName evidence="10">Putative two-component response regulator</fullName>
    </submittedName>
</protein>
<comment type="caution">
    <text evidence="10">The sequence shown here is derived from an EMBL/GenBank/DDBJ whole genome shotgun (WGS) entry which is preliminary data.</text>
</comment>
<dbReference type="GO" id="GO:0032993">
    <property type="term" value="C:protein-DNA complex"/>
    <property type="evidence" value="ECO:0007669"/>
    <property type="project" value="TreeGrafter"/>
</dbReference>
<dbReference type="Gene3D" id="6.10.250.690">
    <property type="match status" value="1"/>
</dbReference>
<dbReference type="CDD" id="cd00383">
    <property type="entry name" value="trans_reg_C"/>
    <property type="match status" value="1"/>
</dbReference>
<evidence type="ECO:0000259" key="8">
    <source>
        <dbReference type="PROSITE" id="PS50110"/>
    </source>
</evidence>
<evidence type="ECO:0000256" key="6">
    <source>
        <dbReference type="PROSITE-ProRule" id="PRU00169"/>
    </source>
</evidence>
<dbReference type="PANTHER" id="PTHR48111:SF4">
    <property type="entry name" value="DNA-BINDING DUAL TRANSCRIPTIONAL REGULATOR OMPR"/>
    <property type="match status" value="1"/>
</dbReference>
<dbReference type="EMBL" id="BAFE01000009">
    <property type="protein sequence ID" value="GAB47352.1"/>
    <property type="molecule type" value="Genomic_DNA"/>
</dbReference>
<dbReference type="Gene3D" id="3.40.50.2300">
    <property type="match status" value="1"/>
</dbReference>
<dbReference type="PROSITE" id="PS51755">
    <property type="entry name" value="OMPR_PHOB"/>
    <property type="match status" value="1"/>
</dbReference>
<dbReference type="InterPro" id="IPR011006">
    <property type="entry name" value="CheY-like_superfamily"/>
</dbReference>
<dbReference type="RefSeq" id="WP_009481250.1">
    <property type="nucleotide sequence ID" value="NZ_BAFE01000009.1"/>
</dbReference>
<evidence type="ECO:0000313" key="10">
    <source>
        <dbReference type="EMBL" id="GAB47352.1"/>
    </source>
</evidence>
<dbReference type="eggNOG" id="COG0745">
    <property type="taxonomic scope" value="Bacteria"/>
</dbReference>
<dbReference type="SMART" id="SM00448">
    <property type="entry name" value="REC"/>
    <property type="match status" value="1"/>
</dbReference>
<organism evidence="10 11">
    <name type="scientific">Mobilicoccus pelagius NBRC 104925</name>
    <dbReference type="NCBI Taxonomy" id="1089455"/>
    <lineage>
        <taxon>Bacteria</taxon>
        <taxon>Bacillati</taxon>
        <taxon>Actinomycetota</taxon>
        <taxon>Actinomycetes</taxon>
        <taxon>Micrococcales</taxon>
        <taxon>Dermatophilaceae</taxon>
        <taxon>Mobilicoccus</taxon>
    </lineage>
</organism>
<dbReference type="Gene3D" id="1.10.10.10">
    <property type="entry name" value="Winged helix-like DNA-binding domain superfamily/Winged helix DNA-binding domain"/>
    <property type="match status" value="1"/>
</dbReference>
<dbReference type="Pfam" id="PF00072">
    <property type="entry name" value="Response_reg"/>
    <property type="match status" value="1"/>
</dbReference>
<dbReference type="STRING" id="1089455.MOPEL_009_00420"/>
<evidence type="ECO:0000256" key="2">
    <source>
        <dbReference type="ARBA" id="ARBA00023012"/>
    </source>
</evidence>
<dbReference type="SUPFAM" id="SSF46894">
    <property type="entry name" value="C-terminal effector domain of the bipartite response regulators"/>
    <property type="match status" value="1"/>
</dbReference>
<keyword evidence="3" id="KW-0805">Transcription regulation</keyword>
<sequence>MTEMPGEPTPVALVVDDERQMVAIVEFALQTQGFDCVTAGSAEAAWHVLTSRHVDLVVLDRMLPGASGEDLCRRIRSVSDVPVLMLTAKGTENDRVDGFLAGADDYVTKPFSPRELALRAQALLRRTRSRAQTEALRNGPLVVDVPARTATWEGRALRLSDVEQRLLTVLARHAGSVVTWRDLLNEVWFTAETAGGRDMIKTTVYRLRQHLGSGGERLIVTVRGTGYLMPRLDEERP</sequence>
<reference evidence="10 11" key="1">
    <citation type="submission" date="2012-02" db="EMBL/GenBank/DDBJ databases">
        <title>Whole genome shotgun sequence of Mobilicoccus pelagius NBRC 104925.</title>
        <authorList>
            <person name="Yoshida Y."/>
            <person name="Hosoyama A."/>
            <person name="Tsuchikane K."/>
            <person name="Katsumata H."/>
            <person name="Yamazaki S."/>
            <person name="Fujita N."/>
        </authorList>
    </citation>
    <scope>NUCLEOTIDE SEQUENCE [LARGE SCALE GENOMIC DNA]</scope>
    <source>
        <strain evidence="10 11">NBRC 104925</strain>
    </source>
</reference>
<dbReference type="InterPro" id="IPR036388">
    <property type="entry name" value="WH-like_DNA-bd_sf"/>
</dbReference>
<gene>
    <name evidence="10" type="ORF">MOPEL_009_00420</name>
</gene>
<evidence type="ECO:0000256" key="3">
    <source>
        <dbReference type="ARBA" id="ARBA00023015"/>
    </source>
</evidence>
<dbReference type="AlphaFoldDB" id="H5UNP4"/>
<dbReference type="OrthoDB" id="4481605at2"/>
<keyword evidence="1 6" id="KW-0597">Phosphoprotein</keyword>
<dbReference type="CDD" id="cd17574">
    <property type="entry name" value="REC_OmpR"/>
    <property type="match status" value="1"/>
</dbReference>
<dbReference type="Proteomes" id="UP000004367">
    <property type="component" value="Unassembled WGS sequence"/>
</dbReference>
<evidence type="ECO:0000256" key="1">
    <source>
        <dbReference type="ARBA" id="ARBA00022553"/>
    </source>
</evidence>
<keyword evidence="4 7" id="KW-0238">DNA-binding</keyword>
<feature type="DNA-binding region" description="OmpR/PhoB-type" evidence="7">
    <location>
        <begin position="133"/>
        <end position="231"/>
    </location>
</feature>
<dbReference type="SMART" id="SM00862">
    <property type="entry name" value="Trans_reg_C"/>
    <property type="match status" value="1"/>
</dbReference>
<keyword evidence="11" id="KW-1185">Reference proteome</keyword>
<dbReference type="InterPro" id="IPR001789">
    <property type="entry name" value="Sig_transdc_resp-reg_receiver"/>
</dbReference>
<accession>H5UNP4</accession>
<dbReference type="InterPro" id="IPR016032">
    <property type="entry name" value="Sig_transdc_resp-reg_C-effctor"/>
</dbReference>
<dbReference type="SUPFAM" id="SSF52172">
    <property type="entry name" value="CheY-like"/>
    <property type="match status" value="1"/>
</dbReference>
<feature type="domain" description="OmpR/PhoB-type" evidence="9">
    <location>
        <begin position="133"/>
        <end position="231"/>
    </location>
</feature>
<dbReference type="Pfam" id="PF00486">
    <property type="entry name" value="Trans_reg_C"/>
    <property type="match status" value="1"/>
</dbReference>
<dbReference type="InterPro" id="IPR039420">
    <property type="entry name" value="WalR-like"/>
</dbReference>
<feature type="modified residue" description="4-aspartylphosphate" evidence="6">
    <location>
        <position position="60"/>
    </location>
</feature>
<dbReference type="InterPro" id="IPR001867">
    <property type="entry name" value="OmpR/PhoB-type_DNA-bd"/>
</dbReference>
<evidence type="ECO:0000256" key="7">
    <source>
        <dbReference type="PROSITE-ProRule" id="PRU01091"/>
    </source>
</evidence>
<evidence type="ECO:0000256" key="4">
    <source>
        <dbReference type="ARBA" id="ARBA00023125"/>
    </source>
</evidence>
<dbReference type="FunFam" id="3.40.50.2300:FF:000001">
    <property type="entry name" value="DNA-binding response regulator PhoB"/>
    <property type="match status" value="1"/>
</dbReference>
<evidence type="ECO:0000313" key="11">
    <source>
        <dbReference type="Proteomes" id="UP000004367"/>
    </source>
</evidence>
<dbReference type="PROSITE" id="PS50110">
    <property type="entry name" value="RESPONSE_REGULATORY"/>
    <property type="match status" value="1"/>
</dbReference>
<dbReference type="GO" id="GO:0005829">
    <property type="term" value="C:cytosol"/>
    <property type="evidence" value="ECO:0007669"/>
    <property type="project" value="TreeGrafter"/>
</dbReference>
<dbReference type="GO" id="GO:0000156">
    <property type="term" value="F:phosphorelay response regulator activity"/>
    <property type="evidence" value="ECO:0007669"/>
    <property type="project" value="TreeGrafter"/>
</dbReference>
<feature type="domain" description="Response regulatory" evidence="8">
    <location>
        <begin position="11"/>
        <end position="124"/>
    </location>
</feature>
<name>H5UNP4_9MICO</name>
<dbReference type="PANTHER" id="PTHR48111">
    <property type="entry name" value="REGULATOR OF RPOS"/>
    <property type="match status" value="1"/>
</dbReference>
<evidence type="ECO:0000259" key="9">
    <source>
        <dbReference type="PROSITE" id="PS51755"/>
    </source>
</evidence>
<keyword evidence="2" id="KW-0902">Two-component regulatory system</keyword>
<dbReference type="GO" id="GO:0006355">
    <property type="term" value="P:regulation of DNA-templated transcription"/>
    <property type="evidence" value="ECO:0007669"/>
    <property type="project" value="InterPro"/>
</dbReference>
<proteinExistence type="predicted"/>
<evidence type="ECO:0000256" key="5">
    <source>
        <dbReference type="ARBA" id="ARBA00023163"/>
    </source>
</evidence>